<name>A0A7S3QG77_9STRA</name>
<evidence type="ECO:0000313" key="2">
    <source>
        <dbReference type="EMBL" id="CAE0476148.1"/>
    </source>
</evidence>
<reference evidence="2" key="1">
    <citation type="submission" date="2021-01" db="EMBL/GenBank/DDBJ databases">
        <authorList>
            <person name="Corre E."/>
            <person name="Pelletier E."/>
            <person name="Niang G."/>
            <person name="Scheremetjew M."/>
            <person name="Finn R."/>
            <person name="Kale V."/>
            <person name="Holt S."/>
            <person name="Cochrane G."/>
            <person name="Meng A."/>
            <person name="Brown T."/>
            <person name="Cohen L."/>
        </authorList>
    </citation>
    <scope>NUCLEOTIDE SEQUENCE</scope>
    <source>
        <strain evidence="2">MM31A-1</strain>
    </source>
</reference>
<dbReference type="EMBL" id="HBIO01027345">
    <property type="protein sequence ID" value="CAE0476148.1"/>
    <property type="molecule type" value="Transcribed_RNA"/>
</dbReference>
<feature type="compositionally biased region" description="Basic residues" evidence="1">
    <location>
        <begin position="79"/>
        <end position="100"/>
    </location>
</feature>
<feature type="region of interest" description="Disordered" evidence="1">
    <location>
        <begin position="1"/>
        <end position="102"/>
    </location>
</feature>
<feature type="compositionally biased region" description="Low complexity" evidence="1">
    <location>
        <begin position="46"/>
        <end position="63"/>
    </location>
</feature>
<gene>
    <name evidence="2" type="ORF">CDEB00056_LOCUS21001</name>
</gene>
<feature type="compositionally biased region" description="Basic and acidic residues" evidence="1">
    <location>
        <begin position="16"/>
        <end position="25"/>
    </location>
</feature>
<dbReference type="AlphaFoldDB" id="A0A7S3QG77"/>
<evidence type="ECO:0000256" key="1">
    <source>
        <dbReference type="SAM" id="MobiDB-lite"/>
    </source>
</evidence>
<organism evidence="2">
    <name type="scientific">Chaetoceros debilis</name>
    <dbReference type="NCBI Taxonomy" id="122233"/>
    <lineage>
        <taxon>Eukaryota</taxon>
        <taxon>Sar</taxon>
        <taxon>Stramenopiles</taxon>
        <taxon>Ochrophyta</taxon>
        <taxon>Bacillariophyta</taxon>
        <taxon>Coscinodiscophyceae</taxon>
        <taxon>Chaetocerotophycidae</taxon>
        <taxon>Chaetocerotales</taxon>
        <taxon>Chaetocerotaceae</taxon>
        <taxon>Chaetoceros</taxon>
    </lineage>
</organism>
<protein>
    <submittedName>
        <fullName evidence="2">Uncharacterized protein</fullName>
    </submittedName>
</protein>
<accession>A0A7S3QG77</accession>
<proteinExistence type="predicted"/>
<sequence>MEGRFDFEDETGGGIIKKEDDHSEAGDNSYKRYRHDKHNDDKHGYNRSNSSSPLSYEYASSSNGDGAYQYGRHPNPSRSRGRNSRNHHRNSRRNRHRHRNQSSMIDSMMDLFSSIMKGMVNLILRGVALLVVSLAL</sequence>